<protein>
    <submittedName>
        <fullName evidence="2">Spore wall protein 12</fullName>
    </submittedName>
</protein>
<dbReference type="SUPFAM" id="SSF103657">
    <property type="entry name" value="BAR/IMD domain-like"/>
    <property type="match status" value="1"/>
</dbReference>
<dbReference type="GeneID" id="36320757"/>
<dbReference type="AlphaFoldDB" id="A0A0F9WTX8"/>
<reference evidence="2 3" key="1">
    <citation type="journal article" date="2015" name="Environ. Microbiol.">
        <title>Genome analyses suggest the presence of polyploidy and recent human-driven expansions in eight global populations of the honeybee pathogen Nosema ceranae.</title>
        <authorList>
            <person name="Pelin A."/>
            <person name="Selman M."/>
            <person name="Aris-Brosou S."/>
            <person name="Farinelli L."/>
            <person name="Corradi N."/>
        </authorList>
    </citation>
    <scope>NUCLEOTIDE SEQUENCE [LARGE SCALE GENOMIC DNA]</scope>
    <source>
        <strain evidence="2 3">PA08 1199</strain>
    </source>
</reference>
<organism evidence="2 3">
    <name type="scientific">Vairimorpha ceranae</name>
    <dbReference type="NCBI Taxonomy" id="40302"/>
    <lineage>
        <taxon>Eukaryota</taxon>
        <taxon>Fungi</taxon>
        <taxon>Fungi incertae sedis</taxon>
        <taxon>Microsporidia</taxon>
        <taxon>Nosematidae</taxon>
        <taxon>Vairimorpha</taxon>
    </lineage>
</organism>
<dbReference type="SMR" id="A0A0F9WTX8"/>
<dbReference type="Gene3D" id="1.20.1270.60">
    <property type="entry name" value="Arfaptin homology (AH) domain/BAR domain"/>
    <property type="match status" value="1"/>
</dbReference>
<dbReference type="VEuPathDB" id="MicrosporidiaDB:AAJ76_5000109749"/>
<accession>A0A0F9WTX8</accession>
<gene>
    <name evidence="2" type="ORF">AAJ76_5000109749</name>
</gene>
<dbReference type="RefSeq" id="XP_024332015.1">
    <property type="nucleotide sequence ID" value="XM_024475810.1"/>
</dbReference>
<feature type="coiled-coil region" evidence="1">
    <location>
        <begin position="137"/>
        <end position="167"/>
    </location>
</feature>
<dbReference type="VEuPathDB" id="MicrosporidiaDB:NCER_100231"/>
<dbReference type="Proteomes" id="UP000034350">
    <property type="component" value="Unassembled WGS sequence"/>
</dbReference>
<dbReference type="InterPro" id="IPR027267">
    <property type="entry name" value="AH/BAR_dom_sf"/>
</dbReference>
<evidence type="ECO:0000256" key="1">
    <source>
        <dbReference type="SAM" id="Coils"/>
    </source>
</evidence>
<proteinExistence type="predicted"/>
<keyword evidence="1" id="KW-0175">Coiled coil</keyword>
<dbReference type="OrthoDB" id="2194161at2759"/>
<evidence type="ECO:0000313" key="3">
    <source>
        <dbReference type="Proteomes" id="UP000034350"/>
    </source>
</evidence>
<comment type="caution">
    <text evidence="2">The sequence shown here is derived from an EMBL/GenBank/DDBJ whole genome shotgun (WGS) entry which is preliminary data.</text>
</comment>
<dbReference type="VEuPathDB" id="MicrosporidiaDB:G9O61_00g008430"/>
<name>A0A0F9WTX8_9MICR</name>
<keyword evidence="3" id="KW-1185">Reference proteome</keyword>
<dbReference type="EMBL" id="JPQZ01000005">
    <property type="protein sequence ID" value="KKO76273.1"/>
    <property type="molecule type" value="Genomic_DNA"/>
</dbReference>
<dbReference type="OMA" id="IDYVNAD"/>
<evidence type="ECO:0000313" key="2">
    <source>
        <dbReference type="EMBL" id="KKO76273.1"/>
    </source>
</evidence>
<sequence length="229" mass="26697">MKMADIKKKILMKVRRIEYKHVNFPEEYIETERKYKKYRDNFNKVGSSIASLMNYEHGGNAKKKLYQGLSIISSVSNLNFLDNHDVFEAMSIICSNFADEDNDKLLRENNKMATAYRKISEAKMKFNENCAKEMGVLKNCKQKIEIANKERENAKIYRYDLENAKENESSENREECERFEELFNKSCVQALSAMNDFLGDDGVQGVLKKVLEYNVDFFRVGLEALEKAK</sequence>